<reference evidence="8 9" key="1">
    <citation type="submission" date="2019-03" db="EMBL/GenBank/DDBJ databases">
        <title>Genomic Encyclopedia of Type Strains, Phase IV (KMG-IV): sequencing the most valuable type-strain genomes for metagenomic binning, comparative biology and taxonomic classification.</title>
        <authorList>
            <person name="Goeker M."/>
        </authorList>
    </citation>
    <scope>NUCLEOTIDE SEQUENCE [LARGE SCALE GENOMIC DNA]</scope>
    <source>
        <strain evidence="8 9">DSM 23344</strain>
    </source>
</reference>
<name>A0A4R2KRS1_9GAMM</name>
<dbReference type="Proteomes" id="UP000294980">
    <property type="component" value="Unassembled WGS sequence"/>
</dbReference>
<evidence type="ECO:0000313" key="8">
    <source>
        <dbReference type="EMBL" id="TCO75467.1"/>
    </source>
</evidence>
<accession>A0A4R2KRS1</accession>
<sequence>MNISGIDLAIIAAYFIAVAVIGVVVARRTRSGDDLFLAGRRLTWGAIGLSLFASNISSSTLVGLTGDAYRVGLAPSAYEWMAGLLLIVGAFTFFPFFLRSRISTIPEFLEKRFDARLRRYFSAITIFLAVVVDTAAGLYAGSLVAQVFIPDLNLSVFIVTLAIVGGLYTAAGGLAAVVYTDVLQAIILIAGTSAIAILTFGQFDFSWSAATQALPDGHLSIVRPADDPVLPWPGLLIGVPILGFYYWIMNQYIVQRVLGARNITEARRGAILAGLLKLTPLFIMMLPGAFAVSLLPGLDSPDKVFPTLIQEFLPVGLTGIVLAGLLSAILSSVDSALNSASTLLVLDFIEPLRGEKLTPRQGRRYGTLATLGFMLVAAVWAPLIQHFPGLFSYIQAMFAYIVSPVVGIFLVGFFWARGNAQGAFLALVSGHGVAALIFALVQSDIIELHFLYVSGLLFALSAVLCVLCSQRFGDAPTDAQTRDLTFSQRDLTPEETPAAWYADPRFQAAAVVALTLLTVIVFR</sequence>
<dbReference type="GO" id="GO:0005412">
    <property type="term" value="F:D-glucose:sodium symporter activity"/>
    <property type="evidence" value="ECO:0007669"/>
    <property type="project" value="TreeGrafter"/>
</dbReference>
<feature type="transmembrane region" description="Helical" evidence="7">
    <location>
        <begin position="119"/>
        <end position="140"/>
    </location>
</feature>
<dbReference type="GO" id="GO:0005886">
    <property type="term" value="C:plasma membrane"/>
    <property type="evidence" value="ECO:0007669"/>
    <property type="project" value="TreeGrafter"/>
</dbReference>
<feature type="transmembrane region" description="Helical" evidence="7">
    <location>
        <begin position="38"/>
        <end position="57"/>
    </location>
</feature>
<gene>
    <name evidence="8" type="ORF">EV688_10833</name>
</gene>
<dbReference type="InterPro" id="IPR001734">
    <property type="entry name" value="Na/solute_symporter"/>
</dbReference>
<feature type="transmembrane region" description="Helical" evidence="7">
    <location>
        <begin position="6"/>
        <end position="26"/>
    </location>
</feature>
<feature type="transmembrane region" description="Helical" evidence="7">
    <location>
        <begin position="365"/>
        <end position="384"/>
    </location>
</feature>
<dbReference type="NCBIfam" id="TIGR00813">
    <property type="entry name" value="sss"/>
    <property type="match status" value="1"/>
</dbReference>
<evidence type="ECO:0000256" key="5">
    <source>
        <dbReference type="ARBA" id="ARBA00023136"/>
    </source>
</evidence>
<dbReference type="AlphaFoldDB" id="A0A4R2KRS1"/>
<feature type="transmembrane region" description="Helical" evidence="7">
    <location>
        <begin position="77"/>
        <end position="98"/>
    </location>
</feature>
<feature type="transmembrane region" description="Helical" evidence="7">
    <location>
        <begin position="449"/>
        <end position="468"/>
    </location>
</feature>
<evidence type="ECO:0000256" key="6">
    <source>
        <dbReference type="RuleBase" id="RU362091"/>
    </source>
</evidence>
<protein>
    <submittedName>
        <fullName evidence="8">SSS family solute:Na+ symporter</fullName>
    </submittedName>
</protein>
<feature type="transmembrane region" description="Helical" evidence="7">
    <location>
        <begin position="312"/>
        <end position="333"/>
    </location>
</feature>
<feature type="transmembrane region" description="Helical" evidence="7">
    <location>
        <begin position="186"/>
        <end position="209"/>
    </location>
</feature>
<comment type="similarity">
    <text evidence="2 6">Belongs to the sodium:solute symporter (SSF) (TC 2.A.21) family.</text>
</comment>
<evidence type="ECO:0000256" key="7">
    <source>
        <dbReference type="SAM" id="Phobius"/>
    </source>
</evidence>
<keyword evidence="5 7" id="KW-0472">Membrane</keyword>
<keyword evidence="3 7" id="KW-0812">Transmembrane</keyword>
<organism evidence="8 9">
    <name type="scientific">Chromatocurvus halotolerans</name>
    <dbReference type="NCBI Taxonomy" id="1132028"/>
    <lineage>
        <taxon>Bacteria</taxon>
        <taxon>Pseudomonadati</taxon>
        <taxon>Pseudomonadota</taxon>
        <taxon>Gammaproteobacteria</taxon>
        <taxon>Cellvibrionales</taxon>
        <taxon>Halieaceae</taxon>
        <taxon>Chromatocurvus</taxon>
    </lineage>
</organism>
<feature type="transmembrane region" description="Helical" evidence="7">
    <location>
        <begin position="423"/>
        <end position="443"/>
    </location>
</feature>
<keyword evidence="4 7" id="KW-1133">Transmembrane helix</keyword>
<dbReference type="RefSeq" id="WP_205686639.1">
    <property type="nucleotide sequence ID" value="NZ_QQSW01000010.1"/>
</dbReference>
<dbReference type="PANTHER" id="PTHR11819:SF195">
    <property type="entry name" value="SODIUM_GLUCOSE COTRANSPORTER 4"/>
    <property type="match status" value="1"/>
</dbReference>
<dbReference type="PANTHER" id="PTHR11819">
    <property type="entry name" value="SOLUTE CARRIER FAMILY 5"/>
    <property type="match status" value="1"/>
</dbReference>
<feature type="transmembrane region" description="Helical" evidence="7">
    <location>
        <begin position="152"/>
        <end position="179"/>
    </location>
</feature>
<comment type="caution">
    <text evidence="8">The sequence shown here is derived from an EMBL/GenBank/DDBJ whole genome shotgun (WGS) entry which is preliminary data.</text>
</comment>
<keyword evidence="9" id="KW-1185">Reference proteome</keyword>
<evidence type="ECO:0000256" key="3">
    <source>
        <dbReference type="ARBA" id="ARBA00022692"/>
    </source>
</evidence>
<evidence type="ECO:0000256" key="1">
    <source>
        <dbReference type="ARBA" id="ARBA00004141"/>
    </source>
</evidence>
<evidence type="ECO:0000256" key="2">
    <source>
        <dbReference type="ARBA" id="ARBA00006434"/>
    </source>
</evidence>
<proteinExistence type="inferred from homology"/>
<dbReference type="PROSITE" id="PS50283">
    <property type="entry name" value="NA_SOLUT_SYMP_3"/>
    <property type="match status" value="1"/>
</dbReference>
<dbReference type="CDD" id="cd10329">
    <property type="entry name" value="SLC5sbd_SGLT1-like"/>
    <property type="match status" value="1"/>
</dbReference>
<feature type="transmembrane region" description="Helical" evidence="7">
    <location>
        <begin position="229"/>
        <end position="248"/>
    </location>
</feature>
<feature type="transmembrane region" description="Helical" evidence="7">
    <location>
        <begin position="269"/>
        <end position="292"/>
    </location>
</feature>
<dbReference type="Gene3D" id="1.20.1730.10">
    <property type="entry name" value="Sodium/glucose cotransporter"/>
    <property type="match status" value="1"/>
</dbReference>
<feature type="transmembrane region" description="Helical" evidence="7">
    <location>
        <begin position="390"/>
        <end position="416"/>
    </location>
</feature>
<dbReference type="EMBL" id="SLWX01000008">
    <property type="protein sequence ID" value="TCO75467.1"/>
    <property type="molecule type" value="Genomic_DNA"/>
</dbReference>
<evidence type="ECO:0000313" key="9">
    <source>
        <dbReference type="Proteomes" id="UP000294980"/>
    </source>
</evidence>
<dbReference type="InterPro" id="IPR038377">
    <property type="entry name" value="Na/Glc_symporter_sf"/>
</dbReference>
<dbReference type="Pfam" id="PF00474">
    <property type="entry name" value="SSF"/>
    <property type="match status" value="1"/>
</dbReference>
<evidence type="ECO:0000256" key="4">
    <source>
        <dbReference type="ARBA" id="ARBA00022989"/>
    </source>
</evidence>
<comment type="subcellular location">
    <subcellularLocation>
        <location evidence="1">Membrane</location>
        <topology evidence="1">Multi-pass membrane protein</topology>
    </subcellularLocation>
</comment>